<accession>A0A931E8M9</accession>
<evidence type="ECO:0000313" key="2">
    <source>
        <dbReference type="EMBL" id="MBG9377153.1"/>
    </source>
</evidence>
<dbReference type="AlphaFoldDB" id="A0A931E8M9"/>
<dbReference type="InterPro" id="IPR050834">
    <property type="entry name" value="Glycosyltransf_2"/>
</dbReference>
<protein>
    <submittedName>
        <fullName evidence="2">Glycosyltransferase family 2 protein</fullName>
    </submittedName>
</protein>
<comment type="caution">
    <text evidence="2">The sequence shown here is derived from an EMBL/GenBank/DDBJ whole genome shotgun (WGS) entry which is preliminary data.</text>
</comment>
<dbReference type="EMBL" id="JADWYR010000002">
    <property type="protein sequence ID" value="MBG9377153.1"/>
    <property type="molecule type" value="Genomic_DNA"/>
</dbReference>
<evidence type="ECO:0000259" key="1">
    <source>
        <dbReference type="Pfam" id="PF00535"/>
    </source>
</evidence>
<dbReference type="InterPro" id="IPR001173">
    <property type="entry name" value="Glyco_trans_2-like"/>
</dbReference>
<dbReference type="Pfam" id="PF00535">
    <property type="entry name" value="Glycos_transf_2"/>
    <property type="match status" value="1"/>
</dbReference>
<dbReference type="RefSeq" id="WP_196991252.1">
    <property type="nucleotide sequence ID" value="NZ_JADWYR010000002.1"/>
</dbReference>
<dbReference type="InterPro" id="IPR029044">
    <property type="entry name" value="Nucleotide-diphossugar_trans"/>
</dbReference>
<keyword evidence="3" id="KW-1185">Reference proteome</keyword>
<sequence>MFQFIRYTQPTWPFHLIPAKANEFPSCYPLLSDSATLNVDKQFATAQAQLTDAGFSSCNQGLLMISTKENAAAVKQMPPISLADEYTFLRKYWGNVWATYALLCRLVSFKNPFKELQAFYATRNTKKASIYGSAITYPAYETFCSTLVKAQPLVAVIIPTLNRYTYLEDVLHDLEKQDYKNFEVIIVDQSSPYNESFYKQFSLNIKLLRQEERALWTARNNAVKSTRAEWLLFFDDDSRVEQDWITEHMKCVDFFKADVSAGVSLAVVGQKISDSYNYFRWATQFDSGNALVKRSVFKKAGLFNEQFNGQRMGDGEFGFRVYMHGIKSISNHKAARIHLKVSEGGLREMGSWDGFRPKKWFAPKPVPSVLYFFKMYLPRPYYTQAALLGIILSNVSYKQKGSSKMLLLSVLLSVLKSPVLYIQYLRARSIAGQMLTAGYSPEILQ</sequence>
<dbReference type="SUPFAM" id="SSF53448">
    <property type="entry name" value="Nucleotide-diphospho-sugar transferases"/>
    <property type="match status" value="1"/>
</dbReference>
<organism evidence="2 3">
    <name type="scientific">Panacibacter microcysteis</name>
    <dbReference type="NCBI Taxonomy" id="2793269"/>
    <lineage>
        <taxon>Bacteria</taxon>
        <taxon>Pseudomonadati</taxon>
        <taxon>Bacteroidota</taxon>
        <taxon>Chitinophagia</taxon>
        <taxon>Chitinophagales</taxon>
        <taxon>Chitinophagaceae</taxon>
        <taxon>Panacibacter</taxon>
    </lineage>
</organism>
<dbReference type="PANTHER" id="PTHR43685:SF3">
    <property type="entry name" value="SLR2126 PROTEIN"/>
    <property type="match status" value="1"/>
</dbReference>
<dbReference type="Gene3D" id="3.90.550.10">
    <property type="entry name" value="Spore Coat Polysaccharide Biosynthesis Protein SpsA, Chain A"/>
    <property type="match status" value="1"/>
</dbReference>
<feature type="domain" description="Glycosyltransferase 2-like" evidence="1">
    <location>
        <begin position="156"/>
        <end position="278"/>
    </location>
</feature>
<dbReference type="Proteomes" id="UP000628448">
    <property type="component" value="Unassembled WGS sequence"/>
</dbReference>
<dbReference type="PANTHER" id="PTHR43685">
    <property type="entry name" value="GLYCOSYLTRANSFERASE"/>
    <property type="match status" value="1"/>
</dbReference>
<reference evidence="2" key="1">
    <citation type="submission" date="2020-11" db="EMBL/GenBank/DDBJ databases">
        <title>Bacterial whole genome sequence for Panacibacter sp. DH6.</title>
        <authorList>
            <person name="Le V."/>
            <person name="Ko S."/>
            <person name="Ahn C.-Y."/>
            <person name="Oh H.-M."/>
        </authorList>
    </citation>
    <scope>NUCLEOTIDE SEQUENCE</scope>
    <source>
        <strain evidence="2">DH6</strain>
    </source>
</reference>
<dbReference type="CDD" id="cd00761">
    <property type="entry name" value="Glyco_tranf_GTA_type"/>
    <property type="match status" value="1"/>
</dbReference>
<evidence type="ECO:0000313" key="3">
    <source>
        <dbReference type="Proteomes" id="UP000628448"/>
    </source>
</evidence>
<proteinExistence type="predicted"/>
<name>A0A931E8M9_9BACT</name>
<gene>
    <name evidence="2" type="ORF">I5907_12995</name>
</gene>